<reference evidence="2" key="1">
    <citation type="submission" date="2025-08" db="UniProtKB">
        <authorList>
            <consortium name="RefSeq"/>
        </authorList>
    </citation>
    <scope>IDENTIFICATION</scope>
    <source>
        <tissue evidence="2">Leukocyte</tissue>
    </source>
</reference>
<feature type="region of interest" description="Disordered" evidence="1">
    <location>
        <begin position="253"/>
        <end position="417"/>
    </location>
</feature>
<sequence>MEGDYRVRSTNWNPRSVHADVCPLGSGNSGETCVRPHLPCKIMLGGEVSFLGQMNSSCPGSERWGREWEPDEVIHAVPPRATAHPAWLGFWAEAAAAASAVTGGRLRTSPSEPLAVTLGMLSSAGRLGAQRLAPVPSPPLFSPPLPSLGKRPVRLSPPLRLPRRPAPGVAAAEGAGWPADGDVAGLFVHCGRIRVRAQGRGCAQFSPLGSCSHDGTAAGAAPSGSRPACGGGSGGVARLLSGFSSFNRAACSSASAEREGGSRGLGREPAEARRRRRLPLLERGGEAAAAAAAPGRGSESPVTISRAGDAGELVSPLVLPPTRRRRRRHVQGPGPVLNLPSAAAAPPLARAPEAAGGGSRSEACPSSPHSAAAAARPLAAEEKQALSLPPSSNGGSSSSSHYPAAVQSQAAAERGASATAKSRAISILHKKPRHQQLLPSLSSFFFSHRLPDMTAIIKEIVSRNKRRYQEDGFDLDLTCIHF</sequence>
<accession>A0A8B7UXS6</accession>
<protein>
    <submittedName>
        <fullName evidence="2">Uncharacterized protein LOC109689441</fullName>
    </submittedName>
</protein>
<feature type="compositionally biased region" description="Low complexity" evidence="1">
    <location>
        <begin position="335"/>
        <end position="354"/>
    </location>
</feature>
<dbReference type="RefSeq" id="XP_020023882.1">
    <property type="nucleotide sequence ID" value="XM_020168293.1"/>
</dbReference>
<proteinExistence type="predicted"/>
<feature type="compositionally biased region" description="Basic and acidic residues" evidence="1">
    <location>
        <begin position="256"/>
        <end position="272"/>
    </location>
</feature>
<evidence type="ECO:0000313" key="2">
    <source>
        <dbReference type="RefSeq" id="XP_020023882.1"/>
    </source>
</evidence>
<feature type="compositionally biased region" description="Low complexity" evidence="1">
    <location>
        <begin position="361"/>
        <end position="378"/>
    </location>
</feature>
<name>A0A8B7UXS6_CASCN</name>
<dbReference type="OrthoDB" id="16692at2759"/>
<feature type="non-terminal residue" evidence="2">
    <location>
        <position position="482"/>
    </location>
</feature>
<dbReference type="KEGG" id="ccan:109689441"/>
<feature type="compositionally biased region" description="Low complexity" evidence="1">
    <location>
        <begin position="385"/>
        <end position="400"/>
    </location>
</feature>
<evidence type="ECO:0000256" key="1">
    <source>
        <dbReference type="SAM" id="MobiDB-lite"/>
    </source>
</evidence>
<dbReference type="AlphaFoldDB" id="A0A8B7UXS6"/>
<feature type="compositionally biased region" description="Low complexity" evidence="1">
    <location>
        <begin position="286"/>
        <end position="301"/>
    </location>
</feature>
<gene>
    <name evidence="2" type="primary">LOC109689441</name>
</gene>
<organism evidence="2">
    <name type="scientific">Castor canadensis</name>
    <name type="common">American beaver</name>
    <dbReference type="NCBI Taxonomy" id="51338"/>
    <lineage>
        <taxon>Eukaryota</taxon>
        <taxon>Metazoa</taxon>
        <taxon>Chordata</taxon>
        <taxon>Craniata</taxon>
        <taxon>Vertebrata</taxon>
        <taxon>Euteleostomi</taxon>
        <taxon>Mammalia</taxon>
        <taxon>Eutheria</taxon>
        <taxon>Euarchontoglires</taxon>
        <taxon>Glires</taxon>
        <taxon>Rodentia</taxon>
        <taxon>Castorimorpha</taxon>
        <taxon>Castoridae</taxon>
        <taxon>Castor</taxon>
    </lineage>
</organism>